<evidence type="ECO:0000313" key="10">
    <source>
        <dbReference type="EMBL" id="AOS84094.1"/>
    </source>
</evidence>
<evidence type="ECO:0000256" key="2">
    <source>
        <dbReference type="ARBA" id="ARBA00004496"/>
    </source>
</evidence>
<dbReference type="Gene3D" id="3.40.140.10">
    <property type="entry name" value="Cytidine Deaminase, domain 2"/>
    <property type="match status" value="1"/>
</dbReference>
<dbReference type="CDD" id="cd01285">
    <property type="entry name" value="nucleoside_deaminase"/>
    <property type="match status" value="1"/>
</dbReference>
<keyword evidence="4" id="KW-0963">Cytoplasm</keyword>
<dbReference type="GO" id="GO:0008835">
    <property type="term" value="F:diaminohydroxyphosphoribosylaminopyrimidine deaminase activity"/>
    <property type="evidence" value="ECO:0007669"/>
    <property type="project" value="TreeGrafter"/>
</dbReference>
<dbReference type="OrthoDB" id="9802676at2"/>
<keyword evidence="7" id="KW-0862">Zinc</keyword>
<proteinExistence type="predicted"/>
<evidence type="ECO:0000256" key="6">
    <source>
        <dbReference type="ARBA" id="ARBA00022801"/>
    </source>
</evidence>
<evidence type="ECO:0000259" key="9">
    <source>
        <dbReference type="PROSITE" id="PS51747"/>
    </source>
</evidence>
<name>A0A1D8D609_CHLLM</name>
<evidence type="ECO:0000256" key="8">
    <source>
        <dbReference type="ARBA" id="ARBA00060693"/>
    </source>
</evidence>
<comment type="subcellular location">
    <subcellularLocation>
        <location evidence="2">Cytoplasm</location>
    </subcellularLocation>
</comment>
<dbReference type="Proteomes" id="UP000095185">
    <property type="component" value="Chromosome"/>
</dbReference>
<dbReference type="InterPro" id="IPR016193">
    <property type="entry name" value="Cytidine_deaminase-like"/>
</dbReference>
<evidence type="ECO:0000256" key="3">
    <source>
        <dbReference type="ARBA" id="ARBA00011738"/>
    </source>
</evidence>
<evidence type="ECO:0000256" key="7">
    <source>
        <dbReference type="ARBA" id="ARBA00022833"/>
    </source>
</evidence>
<dbReference type="PANTHER" id="PTHR11079">
    <property type="entry name" value="CYTOSINE DEAMINASE FAMILY MEMBER"/>
    <property type="match status" value="1"/>
</dbReference>
<dbReference type="InterPro" id="IPR002125">
    <property type="entry name" value="CMP_dCMP_dom"/>
</dbReference>
<dbReference type="GO" id="GO:0046872">
    <property type="term" value="F:metal ion binding"/>
    <property type="evidence" value="ECO:0007669"/>
    <property type="project" value="UniProtKB-KW"/>
</dbReference>
<dbReference type="GO" id="GO:0005737">
    <property type="term" value="C:cytoplasm"/>
    <property type="evidence" value="ECO:0007669"/>
    <property type="project" value="UniProtKB-SubCell"/>
</dbReference>
<reference evidence="10" key="1">
    <citation type="submission" date="2016-09" db="EMBL/GenBank/DDBJ databases">
        <title>Genome sequence of Chlorobaculum limnaeum.</title>
        <authorList>
            <person name="Liu Z."/>
            <person name="Tank M."/>
            <person name="Bryant D.A."/>
        </authorList>
    </citation>
    <scope>NUCLEOTIDE SEQUENCE [LARGE SCALE GENOMIC DNA]</scope>
    <source>
        <strain evidence="10">DSM 1677</strain>
    </source>
</reference>
<dbReference type="EMBL" id="CP017305">
    <property type="protein sequence ID" value="AOS84094.1"/>
    <property type="molecule type" value="Genomic_DNA"/>
</dbReference>
<dbReference type="PANTHER" id="PTHR11079:SF190">
    <property type="entry name" value="CYTOSINE DEAMINASE"/>
    <property type="match status" value="1"/>
</dbReference>
<keyword evidence="6" id="KW-0378">Hydrolase</keyword>
<sequence>MNRDSEFMALALEQARKSYEEGGVPVGAVMVEGGKVIASGHNQRVQNGNPIAHGEMDCIRKAGRRVRYGDVTLYTTLSPCMMCAGAIVQFGVGRVVVGEERNFRGNAGFLREHGVEVTLLDDDGCRSLMDAFIAERPDLWDEDIAGNG</sequence>
<dbReference type="KEGG" id="clz:BIU88_08070"/>
<feature type="domain" description="CMP/dCMP-type deaminase" evidence="9">
    <location>
        <begin position="2"/>
        <end position="112"/>
    </location>
</feature>
<dbReference type="FunFam" id="3.40.140.10:FF:000016">
    <property type="entry name" value="Cytosine deaminase"/>
    <property type="match status" value="1"/>
</dbReference>
<accession>A0A1D8D609</accession>
<dbReference type="Pfam" id="PF00383">
    <property type="entry name" value="dCMP_cyt_deam_1"/>
    <property type="match status" value="1"/>
</dbReference>
<dbReference type="AlphaFoldDB" id="A0A1D8D609"/>
<organism evidence="10 11">
    <name type="scientific">Chlorobaculum limnaeum</name>
    <dbReference type="NCBI Taxonomy" id="274537"/>
    <lineage>
        <taxon>Bacteria</taxon>
        <taxon>Pseudomonadati</taxon>
        <taxon>Chlorobiota</taxon>
        <taxon>Chlorobiia</taxon>
        <taxon>Chlorobiales</taxon>
        <taxon>Chlorobiaceae</taxon>
        <taxon>Chlorobaculum</taxon>
    </lineage>
</organism>
<evidence type="ECO:0000313" key="11">
    <source>
        <dbReference type="Proteomes" id="UP000095185"/>
    </source>
</evidence>
<protein>
    <submittedName>
        <fullName evidence="10">tRNA-specific adenosine deaminase</fullName>
    </submittedName>
</protein>
<keyword evidence="11" id="KW-1185">Reference proteome</keyword>
<keyword evidence="5" id="KW-0479">Metal-binding</keyword>
<comment type="pathway">
    <text evidence="8">Pyrimidine metabolism.</text>
</comment>
<dbReference type="GO" id="GO:0072527">
    <property type="term" value="P:pyrimidine-containing compound metabolic process"/>
    <property type="evidence" value="ECO:0007669"/>
    <property type="project" value="UniProtKB-ARBA"/>
</dbReference>
<evidence type="ECO:0000256" key="4">
    <source>
        <dbReference type="ARBA" id="ARBA00022490"/>
    </source>
</evidence>
<dbReference type="PROSITE" id="PS51747">
    <property type="entry name" value="CYT_DCMP_DEAMINASES_2"/>
    <property type="match status" value="1"/>
</dbReference>
<evidence type="ECO:0000256" key="1">
    <source>
        <dbReference type="ARBA" id="ARBA00001947"/>
    </source>
</evidence>
<dbReference type="SUPFAM" id="SSF53927">
    <property type="entry name" value="Cytidine deaminase-like"/>
    <property type="match status" value="1"/>
</dbReference>
<dbReference type="STRING" id="274537.BIU88_08070"/>
<dbReference type="GO" id="GO:0055086">
    <property type="term" value="P:nucleobase-containing small molecule metabolic process"/>
    <property type="evidence" value="ECO:0007669"/>
    <property type="project" value="UniProtKB-ARBA"/>
</dbReference>
<comment type="cofactor">
    <cofactor evidence="1">
        <name>Zn(2+)</name>
        <dbReference type="ChEBI" id="CHEBI:29105"/>
    </cofactor>
</comment>
<evidence type="ECO:0000256" key="5">
    <source>
        <dbReference type="ARBA" id="ARBA00022723"/>
    </source>
</evidence>
<comment type="subunit">
    <text evidence="3">Homodimer.</text>
</comment>
<dbReference type="RefSeq" id="WP_069810270.1">
    <property type="nucleotide sequence ID" value="NZ_CP017305.1"/>
</dbReference>
<gene>
    <name evidence="10" type="ORF">BIU88_08070</name>
</gene>